<dbReference type="Proteomes" id="UP000318080">
    <property type="component" value="Unassembled WGS sequence"/>
</dbReference>
<keyword evidence="2" id="KW-0812">Transmembrane</keyword>
<accession>A0A540R8H7</accession>
<dbReference type="STRING" id="1686286.GCA_900092335_00284"/>
<gene>
    <name evidence="4" type="ORF">EJK80_04280</name>
</gene>
<sequence>MSSRQTFRALRSATAVNTVLIAAAASAVFVGSYGLFGGETTTKTHGAAAASSSAEVAAELAPFTTADAGSCLNWDIDAQGKVSNFSQTDCSTEHRFEVAAREDLSVYPTSEFGENAQMPNQERQAQLREELCHGATLAYVDGRFDPAGKFSIAPILPPAEAWAQGDRTMLCGLQTTDEKGVAQPFSGRVVEVDQANIAEPGACRAIGDDQVLRTVDCAEPHQLETVSIVDLSQQFPQGTPSIDDQNKFLSERCTQAVEDYLGGEEALYQSTLQPYWGSLAESSWNGGSRSVNCSLMHVNRQTKTFSAITGSAKNGRESLTIDGATPAAPPTRNPLRNP</sequence>
<dbReference type="Pfam" id="PF13845">
    <property type="entry name" value="Septum_form"/>
    <property type="match status" value="1"/>
</dbReference>
<evidence type="ECO:0000313" key="5">
    <source>
        <dbReference type="Proteomes" id="UP000318080"/>
    </source>
</evidence>
<keyword evidence="5" id="KW-1185">Reference proteome</keyword>
<reference evidence="4 5" key="1">
    <citation type="submission" date="2019-06" db="EMBL/GenBank/DDBJ databases">
        <title>Draft genome of C. phoceense Strain 272.</title>
        <authorList>
            <person name="Pacheco L.G.C."/>
            <person name="Barberis C.M."/>
            <person name="Almuzara M.N."/>
            <person name="Traglia G.M."/>
            <person name="Santos C.S."/>
            <person name="Rocha D.J.P.G."/>
            <person name="Aguiar E.R.G.R."/>
            <person name="Vay C.A."/>
        </authorList>
    </citation>
    <scope>NUCLEOTIDE SEQUENCE [LARGE SCALE GENOMIC DNA]</scope>
    <source>
        <strain evidence="4 5">272</strain>
    </source>
</reference>
<organism evidence="4 5">
    <name type="scientific">Corynebacterium phoceense</name>
    <dbReference type="NCBI Taxonomy" id="1686286"/>
    <lineage>
        <taxon>Bacteria</taxon>
        <taxon>Bacillati</taxon>
        <taxon>Actinomycetota</taxon>
        <taxon>Actinomycetes</taxon>
        <taxon>Mycobacteriales</taxon>
        <taxon>Corynebacteriaceae</taxon>
        <taxon>Corynebacterium</taxon>
    </lineage>
</organism>
<feature type="compositionally biased region" description="Pro residues" evidence="1">
    <location>
        <begin position="327"/>
        <end position="338"/>
    </location>
</feature>
<keyword evidence="2" id="KW-1133">Transmembrane helix</keyword>
<feature type="transmembrane region" description="Helical" evidence="2">
    <location>
        <begin position="12"/>
        <end position="36"/>
    </location>
</feature>
<evidence type="ECO:0000256" key="1">
    <source>
        <dbReference type="SAM" id="MobiDB-lite"/>
    </source>
</evidence>
<name>A0A540R8H7_9CORY</name>
<protein>
    <recommendedName>
        <fullName evidence="3">Septum formation-related domain-containing protein</fullName>
    </recommendedName>
</protein>
<feature type="region of interest" description="Disordered" evidence="1">
    <location>
        <begin position="311"/>
        <end position="338"/>
    </location>
</feature>
<dbReference type="AlphaFoldDB" id="A0A540R8H7"/>
<dbReference type="EMBL" id="VHIR01000004">
    <property type="protein sequence ID" value="TQE44036.1"/>
    <property type="molecule type" value="Genomic_DNA"/>
</dbReference>
<feature type="domain" description="Septum formation-related" evidence="3">
    <location>
        <begin position="68"/>
        <end position="293"/>
    </location>
</feature>
<evidence type="ECO:0000259" key="3">
    <source>
        <dbReference type="Pfam" id="PF13845"/>
    </source>
</evidence>
<evidence type="ECO:0000256" key="2">
    <source>
        <dbReference type="SAM" id="Phobius"/>
    </source>
</evidence>
<dbReference type="GeneID" id="79851641"/>
<dbReference type="InterPro" id="IPR026004">
    <property type="entry name" value="Septum_form"/>
</dbReference>
<proteinExistence type="predicted"/>
<evidence type="ECO:0000313" key="4">
    <source>
        <dbReference type="EMBL" id="TQE44036.1"/>
    </source>
</evidence>
<dbReference type="RefSeq" id="WP_066493508.1">
    <property type="nucleotide sequence ID" value="NZ_JADPQA010000001.1"/>
</dbReference>
<keyword evidence="2" id="KW-0472">Membrane</keyword>
<comment type="caution">
    <text evidence="4">The sequence shown here is derived from an EMBL/GenBank/DDBJ whole genome shotgun (WGS) entry which is preliminary data.</text>
</comment>